<proteinExistence type="predicted"/>
<dbReference type="InterPro" id="IPR002104">
    <property type="entry name" value="Integrase_catalytic"/>
</dbReference>
<evidence type="ECO:0000313" key="4">
    <source>
        <dbReference type="EMBL" id="SEF65882.1"/>
    </source>
</evidence>
<gene>
    <name evidence="4" type="ORF">SAMN05216334_105141</name>
</gene>
<sequence>MVQFEYLFINRLTGMPYRNIHKVWQRLRKKAGLKHLRLHDLRHQYASFLVNSGRTLYEVQQIFGHSTSVVTQRYSHLSSKVLKEAAQSASIKIREATTTTT</sequence>
<keyword evidence="1" id="KW-0229">DNA integration</keyword>
<dbReference type="GO" id="GO:0015074">
    <property type="term" value="P:DNA integration"/>
    <property type="evidence" value="ECO:0007669"/>
    <property type="project" value="UniProtKB-KW"/>
</dbReference>
<accession>A0A1H5TSN0</accession>
<evidence type="ECO:0000256" key="2">
    <source>
        <dbReference type="ARBA" id="ARBA00023172"/>
    </source>
</evidence>
<dbReference type="InterPro" id="IPR050090">
    <property type="entry name" value="Tyrosine_recombinase_XerCD"/>
</dbReference>
<dbReference type="SUPFAM" id="SSF56349">
    <property type="entry name" value="DNA breaking-rejoining enzymes"/>
    <property type="match status" value="1"/>
</dbReference>
<evidence type="ECO:0000256" key="1">
    <source>
        <dbReference type="ARBA" id="ARBA00022908"/>
    </source>
</evidence>
<dbReference type="InterPro" id="IPR011010">
    <property type="entry name" value="DNA_brk_join_enz"/>
</dbReference>
<dbReference type="Proteomes" id="UP000236753">
    <property type="component" value="Unassembled WGS sequence"/>
</dbReference>
<name>A0A1H5TSN0_9PROT</name>
<dbReference type="PANTHER" id="PTHR30349">
    <property type="entry name" value="PHAGE INTEGRASE-RELATED"/>
    <property type="match status" value="1"/>
</dbReference>
<protein>
    <submittedName>
        <fullName evidence="4">Phage integrase family protein</fullName>
    </submittedName>
</protein>
<evidence type="ECO:0000259" key="3">
    <source>
        <dbReference type="PROSITE" id="PS51898"/>
    </source>
</evidence>
<dbReference type="GO" id="GO:0006310">
    <property type="term" value="P:DNA recombination"/>
    <property type="evidence" value="ECO:0007669"/>
    <property type="project" value="UniProtKB-KW"/>
</dbReference>
<feature type="domain" description="Tyr recombinase" evidence="3">
    <location>
        <begin position="1"/>
        <end position="87"/>
    </location>
</feature>
<dbReference type="RefSeq" id="WP_219817915.1">
    <property type="nucleotide sequence ID" value="NZ_FNUX01000005.1"/>
</dbReference>
<dbReference type="EMBL" id="FNUX01000005">
    <property type="protein sequence ID" value="SEF65882.1"/>
    <property type="molecule type" value="Genomic_DNA"/>
</dbReference>
<dbReference type="AlphaFoldDB" id="A0A1H5TSN0"/>
<dbReference type="Pfam" id="PF00589">
    <property type="entry name" value="Phage_integrase"/>
    <property type="match status" value="1"/>
</dbReference>
<organism evidence="4 5">
    <name type="scientific">Nitrosomonas ureae</name>
    <dbReference type="NCBI Taxonomy" id="44577"/>
    <lineage>
        <taxon>Bacteria</taxon>
        <taxon>Pseudomonadati</taxon>
        <taxon>Pseudomonadota</taxon>
        <taxon>Betaproteobacteria</taxon>
        <taxon>Nitrosomonadales</taxon>
        <taxon>Nitrosomonadaceae</taxon>
        <taxon>Nitrosomonas</taxon>
    </lineage>
</organism>
<dbReference type="InterPro" id="IPR013762">
    <property type="entry name" value="Integrase-like_cat_sf"/>
</dbReference>
<dbReference type="PROSITE" id="PS51898">
    <property type="entry name" value="TYR_RECOMBINASE"/>
    <property type="match status" value="1"/>
</dbReference>
<evidence type="ECO:0000313" key="5">
    <source>
        <dbReference type="Proteomes" id="UP000236753"/>
    </source>
</evidence>
<reference evidence="4 5" key="1">
    <citation type="submission" date="2016-10" db="EMBL/GenBank/DDBJ databases">
        <authorList>
            <person name="de Groot N.N."/>
        </authorList>
    </citation>
    <scope>NUCLEOTIDE SEQUENCE [LARGE SCALE GENOMIC DNA]</scope>
    <source>
        <strain evidence="4 5">Nm13</strain>
    </source>
</reference>
<keyword evidence="2" id="KW-0233">DNA recombination</keyword>
<dbReference type="GO" id="GO:0003677">
    <property type="term" value="F:DNA binding"/>
    <property type="evidence" value="ECO:0007669"/>
    <property type="project" value="InterPro"/>
</dbReference>
<dbReference type="Gene3D" id="1.10.443.10">
    <property type="entry name" value="Intergrase catalytic core"/>
    <property type="match status" value="1"/>
</dbReference>
<dbReference type="PANTHER" id="PTHR30349:SF64">
    <property type="entry name" value="PROPHAGE INTEGRASE INTD-RELATED"/>
    <property type="match status" value="1"/>
</dbReference>